<dbReference type="Pfam" id="PF19882">
    <property type="entry name" value="DUF6355"/>
    <property type="match status" value="1"/>
</dbReference>
<feature type="signal peptide" evidence="1">
    <location>
        <begin position="1"/>
        <end position="26"/>
    </location>
</feature>
<accession>A0ABQ3MUT7</accession>
<name>A0ABQ3MUT7_9PSEU</name>
<keyword evidence="1" id="KW-0732">Signal</keyword>
<evidence type="ECO:0008006" key="4">
    <source>
        <dbReference type="Google" id="ProtNLM"/>
    </source>
</evidence>
<dbReference type="EMBL" id="BNAR01000033">
    <property type="protein sequence ID" value="GHH63813.1"/>
    <property type="molecule type" value="Genomic_DNA"/>
</dbReference>
<protein>
    <recommendedName>
        <fullName evidence="4">Secreted protein</fullName>
    </recommendedName>
</protein>
<evidence type="ECO:0000313" key="3">
    <source>
        <dbReference type="Proteomes" id="UP000605568"/>
    </source>
</evidence>
<evidence type="ECO:0000256" key="1">
    <source>
        <dbReference type="SAM" id="SignalP"/>
    </source>
</evidence>
<keyword evidence="3" id="KW-1185">Reference proteome</keyword>
<comment type="caution">
    <text evidence="2">The sequence shown here is derived from an EMBL/GenBank/DDBJ whole genome shotgun (WGS) entry which is preliminary data.</text>
</comment>
<proteinExistence type="predicted"/>
<gene>
    <name evidence="2" type="ORF">GCM10017774_93560</name>
</gene>
<organism evidence="2 3">
    <name type="scientific">Lentzea cavernae</name>
    <dbReference type="NCBI Taxonomy" id="2020703"/>
    <lineage>
        <taxon>Bacteria</taxon>
        <taxon>Bacillati</taxon>
        <taxon>Actinomycetota</taxon>
        <taxon>Actinomycetes</taxon>
        <taxon>Pseudonocardiales</taxon>
        <taxon>Pseudonocardiaceae</taxon>
        <taxon>Lentzea</taxon>
    </lineage>
</organism>
<dbReference type="Proteomes" id="UP000605568">
    <property type="component" value="Unassembled WGS sequence"/>
</dbReference>
<dbReference type="InterPro" id="IPR045935">
    <property type="entry name" value="DUF6355"/>
</dbReference>
<dbReference type="RefSeq" id="WP_191305905.1">
    <property type="nucleotide sequence ID" value="NZ_BNAR01000033.1"/>
</dbReference>
<evidence type="ECO:0000313" key="2">
    <source>
        <dbReference type="EMBL" id="GHH63813.1"/>
    </source>
</evidence>
<feature type="chain" id="PRO_5045315424" description="Secreted protein" evidence="1">
    <location>
        <begin position="27"/>
        <end position="99"/>
    </location>
</feature>
<sequence>MTAVSFLRRASIGAAALAVVAGGVLAGTGTASAAVCGYNDDIDGRAVYNHCGSTNVMIEYTIFSGGHGQMCVPPGLRDMGPSWLVSNAWYIGSPNCILT</sequence>
<reference evidence="3" key="1">
    <citation type="journal article" date="2019" name="Int. J. Syst. Evol. Microbiol.">
        <title>The Global Catalogue of Microorganisms (GCM) 10K type strain sequencing project: providing services to taxonomists for standard genome sequencing and annotation.</title>
        <authorList>
            <consortium name="The Broad Institute Genomics Platform"/>
            <consortium name="The Broad Institute Genome Sequencing Center for Infectious Disease"/>
            <person name="Wu L."/>
            <person name="Ma J."/>
        </authorList>
    </citation>
    <scope>NUCLEOTIDE SEQUENCE [LARGE SCALE GENOMIC DNA]</scope>
    <source>
        <strain evidence="3">CGMCC 4.7367</strain>
    </source>
</reference>